<keyword evidence="4" id="KW-0378">Hydrolase</keyword>
<evidence type="ECO:0000256" key="2">
    <source>
        <dbReference type="ARBA" id="ARBA00010833"/>
    </source>
</evidence>
<evidence type="ECO:0000259" key="12">
    <source>
        <dbReference type="Pfam" id="PF03200"/>
    </source>
</evidence>
<dbReference type="InterPro" id="IPR008928">
    <property type="entry name" value="6-hairpin_glycosidase_sf"/>
</dbReference>
<dbReference type="EC" id="3.2.1.106" evidence="11"/>
<gene>
    <name evidence="13" type="ORF">FSP39_000227</name>
</gene>
<dbReference type="InterPro" id="IPR012341">
    <property type="entry name" value="6hp_glycosidase-like_sf"/>
</dbReference>
<keyword evidence="8" id="KW-0472">Membrane</keyword>
<evidence type="ECO:0000256" key="11">
    <source>
        <dbReference type="ARBA" id="ARBA00038888"/>
    </source>
</evidence>
<keyword evidence="7" id="KW-1133">Transmembrane helix</keyword>
<dbReference type="InterPro" id="IPR004888">
    <property type="entry name" value="Glycoside_hydrolase_63"/>
</dbReference>
<keyword evidence="10" id="KW-0326">Glycosidase</keyword>
<keyword evidence="6" id="KW-0735">Signal-anchor</keyword>
<keyword evidence="3" id="KW-0812">Transmembrane</keyword>
<reference evidence="13" key="1">
    <citation type="submission" date="2019-08" db="EMBL/GenBank/DDBJ databases">
        <title>The improved chromosome-level genome for the pearl oyster Pinctada fucata martensii using PacBio sequencing and Hi-C.</title>
        <authorList>
            <person name="Zheng Z."/>
        </authorList>
    </citation>
    <scope>NUCLEOTIDE SEQUENCE</scope>
    <source>
        <strain evidence="13">ZZ-2019</strain>
        <tissue evidence="13">Adductor muscle</tissue>
    </source>
</reference>
<dbReference type="Pfam" id="PF03200">
    <property type="entry name" value="Glyco_hydro_63"/>
    <property type="match status" value="1"/>
</dbReference>
<organism evidence="13 14">
    <name type="scientific">Pinctada imbricata</name>
    <name type="common">Atlantic pearl-oyster</name>
    <name type="synonym">Pinctada martensii</name>
    <dbReference type="NCBI Taxonomy" id="66713"/>
    <lineage>
        <taxon>Eukaryota</taxon>
        <taxon>Metazoa</taxon>
        <taxon>Spiralia</taxon>
        <taxon>Lophotrochozoa</taxon>
        <taxon>Mollusca</taxon>
        <taxon>Bivalvia</taxon>
        <taxon>Autobranchia</taxon>
        <taxon>Pteriomorphia</taxon>
        <taxon>Pterioida</taxon>
        <taxon>Pterioidea</taxon>
        <taxon>Pteriidae</taxon>
        <taxon>Pinctada</taxon>
    </lineage>
</organism>
<dbReference type="AlphaFoldDB" id="A0AA88XK82"/>
<evidence type="ECO:0000256" key="3">
    <source>
        <dbReference type="ARBA" id="ARBA00022692"/>
    </source>
</evidence>
<dbReference type="InterPro" id="IPR031335">
    <property type="entry name" value="Glyco_hydro_63_C"/>
</dbReference>
<evidence type="ECO:0000256" key="8">
    <source>
        <dbReference type="ARBA" id="ARBA00023136"/>
    </source>
</evidence>
<proteinExistence type="inferred from homology"/>
<name>A0AA88XK82_PINIB</name>
<evidence type="ECO:0000256" key="6">
    <source>
        <dbReference type="ARBA" id="ARBA00022968"/>
    </source>
</evidence>
<accession>A0AA88XK82</accession>
<feature type="domain" description="Glycosyl hydrolase family 63 C-terminal" evidence="12">
    <location>
        <begin position="14"/>
        <end position="408"/>
    </location>
</feature>
<dbReference type="GO" id="GO:0006487">
    <property type="term" value="P:protein N-linked glycosylation"/>
    <property type="evidence" value="ECO:0007669"/>
    <property type="project" value="TreeGrafter"/>
</dbReference>
<dbReference type="SUPFAM" id="SSF48208">
    <property type="entry name" value="Six-hairpin glycosidases"/>
    <property type="match status" value="1"/>
</dbReference>
<comment type="caution">
    <text evidence="13">The sequence shown here is derived from an EMBL/GenBank/DDBJ whole genome shotgun (WGS) entry which is preliminary data.</text>
</comment>
<protein>
    <recommendedName>
        <fullName evidence="11">mannosyl-oligosaccharide glucosidase</fullName>
        <ecNumber evidence="11">3.2.1.106</ecNumber>
    </recommendedName>
</protein>
<dbReference type="Proteomes" id="UP001186944">
    <property type="component" value="Unassembled WGS sequence"/>
</dbReference>
<evidence type="ECO:0000256" key="4">
    <source>
        <dbReference type="ARBA" id="ARBA00022801"/>
    </source>
</evidence>
<keyword evidence="9" id="KW-0325">Glycoprotein</keyword>
<evidence type="ECO:0000256" key="9">
    <source>
        <dbReference type="ARBA" id="ARBA00023180"/>
    </source>
</evidence>
<dbReference type="GO" id="GO:0004573">
    <property type="term" value="F:Glc3Man9GlcNAc2 oligosaccharide glucosidase activity"/>
    <property type="evidence" value="ECO:0007669"/>
    <property type="project" value="UniProtKB-EC"/>
</dbReference>
<evidence type="ECO:0000256" key="10">
    <source>
        <dbReference type="ARBA" id="ARBA00023295"/>
    </source>
</evidence>
<dbReference type="Gene3D" id="1.50.10.10">
    <property type="match status" value="1"/>
</dbReference>
<evidence type="ECO:0000313" key="14">
    <source>
        <dbReference type="Proteomes" id="UP001186944"/>
    </source>
</evidence>
<evidence type="ECO:0000256" key="5">
    <source>
        <dbReference type="ARBA" id="ARBA00022824"/>
    </source>
</evidence>
<dbReference type="GO" id="GO:0009311">
    <property type="term" value="P:oligosaccharide metabolic process"/>
    <property type="evidence" value="ECO:0007669"/>
    <property type="project" value="InterPro"/>
</dbReference>
<dbReference type="PANTHER" id="PTHR10412:SF11">
    <property type="entry name" value="MANNOSYL-OLIGOSACCHARIDE GLUCOSIDASE"/>
    <property type="match status" value="1"/>
</dbReference>
<evidence type="ECO:0000256" key="1">
    <source>
        <dbReference type="ARBA" id="ARBA00004648"/>
    </source>
</evidence>
<dbReference type="GO" id="GO:0005789">
    <property type="term" value="C:endoplasmic reticulum membrane"/>
    <property type="evidence" value="ECO:0007669"/>
    <property type="project" value="UniProtKB-SubCell"/>
</dbReference>
<dbReference type="PANTHER" id="PTHR10412">
    <property type="entry name" value="MANNOSYL-OLIGOSACCHARIDE GLUCOSIDASE"/>
    <property type="match status" value="1"/>
</dbReference>
<evidence type="ECO:0000256" key="7">
    <source>
        <dbReference type="ARBA" id="ARBA00022989"/>
    </source>
</evidence>
<evidence type="ECO:0000313" key="13">
    <source>
        <dbReference type="EMBL" id="KAK3082600.1"/>
    </source>
</evidence>
<sequence length="414" mass="49245">MNIFDPSLNEINSKEIKAMLTTTPSRIFHSHGHFWDEGFHNMVLVLWNEHMSVELLSNWLDLMNEDGWIPRELIIDQYSKLNVPKHYHNHITNIANPPTFLFPLLHIAKKLAFKDESSSNFLKVMFSKVARWFDWFINSQAGYHQFSYRWRGRDHLMNKMQKNKMTMSSGIDDYPRSKIVDRYERHLDLRCWIAFAANITGQIANLVGEERSKYDEIFKHLTEESLLDDLHWDNKYMRFGDFGAETGSIISIFSSHKVVNRIGYISIFPFLMKIIHPDSYKLKFIIDDMTNERKLWTDYGLRSLSKSDEYYKQNNDINAEDEPQWRGSIRLNINYLALRALKYYETHSVRYQNVIQDLYQRLRENILNNVIDVYYEQGNFYERYNDETGAGEGHYPHSSASLFILILSEEYFDE</sequence>
<keyword evidence="14" id="KW-1185">Reference proteome</keyword>
<comment type="subcellular location">
    <subcellularLocation>
        <location evidence="1">Endoplasmic reticulum membrane</location>
        <topology evidence="1">Single-pass type II membrane protein</topology>
    </subcellularLocation>
</comment>
<dbReference type="EMBL" id="VSWD01000014">
    <property type="protein sequence ID" value="KAK3082600.1"/>
    <property type="molecule type" value="Genomic_DNA"/>
</dbReference>
<comment type="similarity">
    <text evidence="2">Belongs to the glycosyl hydrolase 63 family.</text>
</comment>
<keyword evidence="5" id="KW-0256">Endoplasmic reticulum</keyword>